<evidence type="ECO:0000256" key="12">
    <source>
        <dbReference type="ARBA" id="ARBA00034005"/>
    </source>
</evidence>
<dbReference type="InterPro" id="IPR012340">
    <property type="entry name" value="NA-bd_OB-fold"/>
</dbReference>
<dbReference type="PROSITE" id="PS50172">
    <property type="entry name" value="BRCT"/>
    <property type="match status" value="1"/>
</dbReference>
<dbReference type="Gene3D" id="1.10.150.20">
    <property type="entry name" value="5' to 3' exonuclease, C-terminal subdomain"/>
    <property type="match status" value="3"/>
</dbReference>
<dbReference type="Gene3D" id="6.20.10.30">
    <property type="match status" value="1"/>
</dbReference>
<dbReference type="GO" id="GO:0003677">
    <property type="term" value="F:DNA binding"/>
    <property type="evidence" value="ECO:0007669"/>
    <property type="project" value="InterPro"/>
</dbReference>
<feature type="binding site" evidence="14">
    <location>
        <position position="416"/>
    </location>
    <ligand>
        <name>Zn(2+)</name>
        <dbReference type="ChEBI" id="CHEBI:29105"/>
    </ligand>
</feature>
<gene>
    <name evidence="14 17" type="primary">ligA</name>
    <name evidence="17" type="ORF">H1S06_01405</name>
</gene>
<comment type="caution">
    <text evidence="17">The sequence shown here is derived from an EMBL/GenBank/DDBJ whole genome shotgun (WGS) entry which is preliminary data.</text>
</comment>
<dbReference type="GO" id="GO:0006281">
    <property type="term" value="P:DNA repair"/>
    <property type="evidence" value="ECO:0007669"/>
    <property type="project" value="UniProtKB-KW"/>
</dbReference>
<evidence type="ECO:0000256" key="3">
    <source>
        <dbReference type="ARBA" id="ARBA00013308"/>
    </source>
</evidence>
<evidence type="ECO:0000256" key="9">
    <source>
        <dbReference type="ARBA" id="ARBA00022842"/>
    </source>
</evidence>
<evidence type="ECO:0000256" key="6">
    <source>
        <dbReference type="ARBA" id="ARBA00022723"/>
    </source>
</evidence>
<comment type="caution">
    <text evidence="14">Lacks conserved residue(s) required for the propagation of feature annotation.</text>
</comment>
<organism evidence="17 18">
    <name type="scientific">Marinobacterium marinum</name>
    <dbReference type="NCBI Taxonomy" id="2756129"/>
    <lineage>
        <taxon>Bacteria</taxon>
        <taxon>Pseudomonadati</taxon>
        <taxon>Pseudomonadota</taxon>
        <taxon>Gammaproteobacteria</taxon>
        <taxon>Oceanospirillales</taxon>
        <taxon>Oceanospirillaceae</taxon>
        <taxon>Marinobacterium</taxon>
    </lineage>
</organism>
<evidence type="ECO:0000256" key="5">
    <source>
        <dbReference type="ARBA" id="ARBA00022705"/>
    </source>
</evidence>
<dbReference type="InterPro" id="IPR004150">
    <property type="entry name" value="NAD_DNA_ligase_OB"/>
</dbReference>
<feature type="domain" description="BRCT" evidence="16">
    <location>
        <begin position="705"/>
        <end position="787"/>
    </location>
</feature>
<dbReference type="SMART" id="SM00292">
    <property type="entry name" value="BRCT"/>
    <property type="match status" value="1"/>
</dbReference>
<keyword evidence="5 14" id="KW-0235">DNA replication</keyword>
<feature type="active site" description="N6-AMP-lysine intermediate" evidence="14">
    <location>
        <position position="120"/>
    </location>
</feature>
<evidence type="ECO:0000256" key="15">
    <source>
        <dbReference type="RuleBase" id="RU000618"/>
    </source>
</evidence>
<evidence type="ECO:0000313" key="18">
    <source>
        <dbReference type="Proteomes" id="UP000538931"/>
    </source>
</evidence>
<dbReference type="Proteomes" id="UP000538931">
    <property type="component" value="Unassembled WGS sequence"/>
</dbReference>
<dbReference type="FunFam" id="3.30.470.30:FF:000001">
    <property type="entry name" value="DNA ligase"/>
    <property type="match status" value="1"/>
</dbReference>
<dbReference type="PANTHER" id="PTHR23389:SF9">
    <property type="entry name" value="DNA LIGASE"/>
    <property type="match status" value="1"/>
</dbReference>
<keyword evidence="14" id="KW-0464">Manganese</keyword>
<evidence type="ECO:0000256" key="14">
    <source>
        <dbReference type="HAMAP-Rule" id="MF_01588"/>
    </source>
</evidence>
<evidence type="ECO:0000256" key="8">
    <source>
        <dbReference type="ARBA" id="ARBA00022833"/>
    </source>
</evidence>
<dbReference type="SUPFAM" id="SSF56091">
    <property type="entry name" value="DNA ligase/mRNA capping enzyme, catalytic domain"/>
    <property type="match status" value="1"/>
</dbReference>
<dbReference type="InterPro" id="IPR018239">
    <property type="entry name" value="DNA_ligase_AS"/>
</dbReference>
<dbReference type="Pfam" id="PF03120">
    <property type="entry name" value="OB_DNA_ligase"/>
    <property type="match status" value="1"/>
</dbReference>
<evidence type="ECO:0000256" key="4">
    <source>
        <dbReference type="ARBA" id="ARBA00022598"/>
    </source>
</evidence>
<dbReference type="Gene3D" id="3.30.470.30">
    <property type="entry name" value="DNA ligase/mRNA capping enzyme"/>
    <property type="match status" value="1"/>
</dbReference>
<evidence type="ECO:0000313" key="17">
    <source>
        <dbReference type="EMBL" id="MBA4501025.1"/>
    </source>
</evidence>
<dbReference type="PIRSF" id="PIRSF001604">
    <property type="entry name" value="LigA"/>
    <property type="match status" value="1"/>
</dbReference>
<feature type="binding site" evidence="14">
    <location>
        <begin position="84"/>
        <end position="85"/>
    </location>
    <ligand>
        <name>NAD(+)</name>
        <dbReference type="ChEBI" id="CHEBI:57540"/>
    </ligand>
</feature>
<dbReference type="Gene3D" id="2.40.50.140">
    <property type="entry name" value="Nucleic acid-binding proteins"/>
    <property type="match status" value="1"/>
</dbReference>
<dbReference type="InterPro" id="IPR036420">
    <property type="entry name" value="BRCT_dom_sf"/>
</dbReference>
<evidence type="ECO:0000256" key="7">
    <source>
        <dbReference type="ARBA" id="ARBA00022763"/>
    </source>
</evidence>
<sequence>MSLPESVATRAEQLRAEIEQHNYRYYVLDQPSVPDSEYDRLFQALQQLESEYPALIGPDSPTQRVGRKPDTGFAEVTHEQPMLSLDNAFSDDEMQAFVRRVQERLGLADVDRLAFACEPKLDGLAVSLMYEQGRLVRAATRGDGYTGEDITLNVRTLKSVPLRLLGTGWPERLEVRGEIYMPRAGFEFLNEQARAADEKTFVNPRNAAAGSLRQLDPSVTARRPLEFCCYSTGVVEGGELPAEHAARLQRLNEWGLKINAEMRVVQGLVGCREYYAELSTRRDQLAYDIDGIVFKVDRLDLQEQLGFVSRAPRWAIAHKFPAQEEVTRLKAVEFQVGRTGAITPVARLEPVFVGGVTVSNATLHNMDEIARLGVRAGDEVIVRRAGDVIPQIVQVVEARRSGNEVEIHIPEHCPVCGSDVERSQLVKRGKGRETVSAGAIYRCVGRLSCRAQLTQALIHFVSRKAMDIDGLGEKSIEQLVERDMVKSPADLYRLQIEDFLTLDGFAQLSSENLYNAIAASRQVELARFVYALGIPEVGEGTARALASRLGSLQRLREAEPLLLTWLPDIGLEVAHEIHNFMADTHNRQVMDDLLAQGIQLQNEAGIAVELQGSISLDRLLLRLDIPGVARTGAQALARFFGALEPILSADESLLAEVPKFSKKAREGLMRCLQTPEWVATAQTLEAQLLAFGMHWTFEPEAPTGGGSQPLLGQTWVLTGTLEQLTRDQAKERLLALGAKVSGSVSGKTHAVVAGPGAGSKLSKAEQLGVEVLDEATFMVRLADWESS</sequence>
<comment type="cofactor">
    <cofactor evidence="14">
        <name>Mg(2+)</name>
        <dbReference type="ChEBI" id="CHEBI:18420"/>
    </cofactor>
    <cofactor evidence="14">
        <name>Mn(2+)</name>
        <dbReference type="ChEBI" id="CHEBI:29035"/>
    </cofactor>
</comment>
<dbReference type="Gene3D" id="3.40.50.10190">
    <property type="entry name" value="BRCT domain"/>
    <property type="match status" value="1"/>
</dbReference>
<evidence type="ECO:0000256" key="2">
    <source>
        <dbReference type="ARBA" id="ARBA00012722"/>
    </source>
</evidence>
<dbReference type="InterPro" id="IPR041663">
    <property type="entry name" value="DisA/LigA_HHH"/>
</dbReference>
<dbReference type="InterPro" id="IPR003583">
    <property type="entry name" value="Hlx-hairpin-Hlx_DNA-bd_motif"/>
</dbReference>
<dbReference type="Pfam" id="PF12826">
    <property type="entry name" value="HHH_2"/>
    <property type="match status" value="1"/>
</dbReference>
<dbReference type="SUPFAM" id="SSF47781">
    <property type="entry name" value="RuvA domain 2-like"/>
    <property type="match status" value="2"/>
</dbReference>
<dbReference type="EC" id="6.5.1.2" evidence="2 14"/>
<evidence type="ECO:0000256" key="11">
    <source>
        <dbReference type="ARBA" id="ARBA00023204"/>
    </source>
</evidence>
<dbReference type="FunFam" id="2.40.50.140:FF:000012">
    <property type="entry name" value="DNA ligase"/>
    <property type="match status" value="1"/>
</dbReference>
<evidence type="ECO:0000256" key="13">
    <source>
        <dbReference type="ARBA" id="ARBA00060881"/>
    </source>
</evidence>
<protein>
    <recommendedName>
        <fullName evidence="3 14">DNA ligase</fullName>
        <ecNumber evidence="2 14">6.5.1.2</ecNumber>
    </recommendedName>
    <alternativeName>
        <fullName evidence="14">Polydeoxyribonucleotide synthase [NAD(+)]</fullName>
    </alternativeName>
</protein>
<dbReference type="RefSeq" id="WP_181736489.1">
    <property type="nucleotide sequence ID" value="NZ_JACEMT010000031.1"/>
</dbReference>
<dbReference type="GO" id="GO:0003911">
    <property type="term" value="F:DNA ligase (NAD+) activity"/>
    <property type="evidence" value="ECO:0007669"/>
    <property type="project" value="UniProtKB-UniRule"/>
</dbReference>
<dbReference type="FunFam" id="1.10.150.20:FF:000007">
    <property type="entry name" value="DNA ligase"/>
    <property type="match status" value="1"/>
</dbReference>
<dbReference type="GO" id="GO:0006260">
    <property type="term" value="P:DNA replication"/>
    <property type="evidence" value="ECO:0007669"/>
    <property type="project" value="UniProtKB-KW"/>
</dbReference>
<accession>A0A7W1WVK3</accession>
<feature type="binding site" evidence="14">
    <location>
        <position position="178"/>
    </location>
    <ligand>
        <name>NAD(+)</name>
        <dbReference type="ChEBI" id="CHEBI:57540"/>
    </ligand>
</feature>
<evidence type="ECO:0000256" key="1">
    <source>
        <dbReference type="ARBA" id="ARBA00004067"/>
    </source>
</evidence>
<feature type="binding site" evidence="14">
    <location>
        <position position="449"/>
    </location>
    <ligand>
        <name>Zn(2+)</name>
        <dbReference type="ChEBI" id="CHEBI:29105"/>
    </ligand>
</feature>
<evidence type="ECO:0000256" key="10">
    <source>
        <dbReference type="ARBA" id="ARBA00023027"/>
    </source>
</evidence>
<dbReference type="InterPro" id="IPR013840">
    <property type="entry name" value="DNAligase_N"/>
</dbReference>
<keyword evidence="4 14" id="KW-0436">Ligase</keyword>
<feature type="binding site" evidence="14">
    <location>
        <position position="141"/>
    </location>
    <ligand>
        <name>NAD(+)</name>
        <dbReference type="ChEBI" id="CHEBI:57540"/>
    </ligand>
</feature>
<dbReference type="FunFam" id="1.10.287.610:FF:000002">
    <property type="entry name" value="DNA ligase"/>
    <property type="match status" value="1"/>
</dbReference>
<dbReference type="PANTHER" id="PTHR23389">
    <property type="entry name" value="CHROMOSOME TRANSMISSION FIDELITY FACTOR 18"/>
    <property type="match status" value="1"/>
</dbReference>
<feature type="binding site" evidence="14">
    <location>
        <position position="295"/>
    </location>
    <ligand>
        <name>NAD(+)</name>
        <dbReference type="ChEBI" id="CHEBI:57540"/>
    </ligand>
</feature>
<dbReference type="NCBIfam" id="NF005932">
    <property type="entry name" value="PRK07956.1"/>
    <property type="match status" value="1"/>
</dbReference>
<comment type="function">
    <text evidence="1 14">DNA ligase that catalyzes the formation of phosphodiester linkages between 5'-phosphoryl and 3'-hydroxyl groups in double-stranded DNA using NAD as a coenzyme and as the energy source for the reaction. It is essential for DNA replication and repair of damaged DNA.</text>
</comment>
<dbReference type="Pfam" id="PF00533">
    <property type="entry name" value="BRCT"/>
    <property type="match status" value="1"/>
</dbReference>
<dbReference type="InterPro" id="IPR001357">
    <property type="entry name" value="BRCT_dom"/>
</dbReference>
<keyword evidence="8 14" id="KW-0862">Zinc</keyword>
<keyword evidence="7 14" id="KW-0227">DNA damage</keyword>
<dbReference type="SMART" id="SM00278">
    <property type="entry name" value="HhH1"/>
    <property type="match status" value="2"/>
</dbReference>
<keyword evidence="10 14" id="KW-0520">NAD</keyword>
<dbReference type="InterPro" id="IPR033136">
    <property type="entry name" value="DNA_ligase_CS"/>
</dbReference>
<comment type="similarity">
    <text evidence="13 14">Belongs to the NAD-dependent DNA ligase family. LigA subfamily.</text>
</comment>
<dbReference type="GO" id="GO:0046872">
    <property type="term" value="F:metal ion binding"/>
    <property type="evidence" value="ECO:0007669"/>
    <property type="project" value="UniProtKB-KW"/>
</dbReference>
<proteinExistence type="inferred from homology"/>
<dbReference type="SUPFAM" id="SSF52113">
    <property type="entry name" value="BRCT domain"/>
    <property type="match status" value="1"/>
</dbReference>
<dbReference type="GO" id="GO:0005829">
    <property type="term" value="C:cytosol"/>
    <property type="evidence" value="ECO:0007669"/>
    <property type="project" value="TreeGrafter"/>
</dbReference>
<feature type="binding site" evidence="14">
    <location>
        <position position="118"/>
    </location>
    <ligand>
        <name>NAD(+)</name>
        <dbReference type="ChEBI" id="CHEBI:57540"/>
    </ligand>
</feature>
<dbReference type="NCBIfam" id="TIGR00575">
    <property type="entry name" value="dnlj"/>
    <property type="match status" value="1"/>
</dbReference>
<dbReference type="SMART" id="SM00532">
    <property type="entry name" value="LIGANc"/>
    <property type="match status" value="1"/>
</dbReference>
<dbReference type="PROSITE" id="PS01055">
    <property type="entry name" value="DNA_LIGASE_N1"/>
    <property type="match status" value="1"/>
</dbReference>
<feature type="binding site" evidence="14">
    <location>
        <position position="413"/>
    </location>
    <ligand>
        <name>Zn(2+)</name>
        <dbReference type="ChEBI" id="CHEBI:29105"/>
    </ligand>
</feature>
<reference evidence="17 18" key="1">
    <citation type="submission" date="2020-07" db="EMBL/GenBank/DDBJ databases">
        <title>Bacterium isolated from marien macroalgae.</title>
        <authorList>
            <person name="Zhu K."/>
            <person name="Lu D."/>
            <person name="Du Z."/>
        </authorList>
    </citation>
    <scope>NUCLEOTIDE SEQUENCE [LARGE SCALE GENOMIC DNA]</scope>
    <source>
        <strain evidence="17 18">3-1745</strain>
    </source>
</reference>
<dbReference type="CDD" id="cd00114">
    <property type="entry name" value="LIGANc"/>
    <property type="match status" value="1"/>
</dbReference>
<keyword evidence="9 14" id="KW-0460">Magnesium</keyword>
<dbReference type="CDD" id="cd17748">
    <property type="entry name" value="BRCT_DNA_ligase_like"/>
    <property type="match status" value="1"/>
</dbReference>
<dbReference type="Pfam" id="PF01653">
    <property type="entry name" value="DNA_ligase_aden"/>
    <property type="match status" value="1"/>
</dbReference>
<dbReference type="Gene3D" id="1.10.287.610">
    <property type="entry name" value="Helix hairpin bin"/>
    <property type="match status" value="1"/>
</dbReference>
<dbReference type="InterPro" id="IPR013839">
    <property type="entry name" value="DNAligase_adenylation"/>
</dbReference>
<feature type="binding site" evidence="14">
    <location>
        <position position="319"/>
    </location>
    <ligand>
        <name>NAD(+)</name>
        <dbReference type="ChEBI" id="CHEBI:57540"/>
    </ligand>
</feature>
<keyword evidence="18" id="KW-1185">Reference proteome</keyword>
<dbReference type="AlphaFoldDB" id="A0A7W1WVK3"/>
<dbReference type="PROSITE" id="PS01056">
    <property type="entry name" value="DNA_LIGASE_N2"/>
    <property type="match status" value="1"/>
</dbReference>
<dbReference type="InterPro" id="IPR010994">
    <property type="entry name" value="RuvA_2-like"/>
</dbReference>
<dbReference type="InterPro" id="IPR001679">
    <property type="entry name" value="DNA_ligase"/>
</dbReference>
<feature type="binding site" evidence="14">
    <location>
        <begin position="35"/>
        <end position="39"/>
    </location>
    <ligand>
        <name>NAD(+)</name>
        <dbReference type="ChEBI" id="CHEBI:57540"/>
    </ligand>
</feature>
<dbReference type="SUPFAM" id="SSF50249">
    <property type="entry name" value="Nucleic acid-binding proteins"/>
    <property type="match status" value="1"/>
</dbReference>
<dbReference type="HAMAP" id="MF_01588">
    <property type="entry name" value="DNA_ligase_A"/>
    <property type="match status" value="1"/>
</dbReference>
<evidence type="ECO:0000259" key="16">
    <source>
        <dbReference type="PROSITE" id="PS50172"/>
    </source>
</evidence>
<dbReference type="EMBL" id="JACEMT010000031">
    <property type="protein sequence ID" value="MBA4501025.1"/>
    <property type="molecule type" value="Genomic_DNA"/>
</dbReference>
<keyword evidence="11 14" id="KW-0234">DNA repair</keyword>
<comment type="catalytic activity">
    <reaction evidence="12 14 15">
        <text>NAD(+) + (deoxyribonucleotide)n-3'-hydroxyl + 5'-phospho-(deoxyribonucleotide)m = (deoxyribonucleotide)n+m + AMP + beta-nicotinamide D-nucleotide.</text>
        <dbReference type="EC" id="6.5.1.2"/>
    </reaction>
</comment>
<name>A0A7W1WVK3_9GAMM</name>
<keyword evidence="6 14" id="KW-0479">Metal-binding</keyword>